<dbReference type="GeneID" id="98181919"/>
<protein>
    <submittedName>
        <fullName evidence="2">BTB domain-containing protein</fullName>
    </submittedName>
</protein>
<evidence type="ECO:0000313" key="3">
    <source>
        <dbReference type="Proteomes" id="UP001628179"/>
    </source>
</evidence>
<dbReference type="PANTHER" id="PTHR47843">
    <property type="entry name" value="BTB DOMAIN-CONTAINING PROTEIN-RELATED"/>
    <property type="match status" value="1"/>
</dbReference>
<gene>
    <name evidence="2" type="ORF">MFIFM68171_11177</name>
</gene>
<evidence type="ECO:0000313" key="2">
    <source>
        <dbReference type="EMBL" id="GAB1320967.1"/>
    </source>
</evidence>
<evidence type="ECO:0000256" key="1">
    <source>
        <dbReference type="SAM" id="MobiDB-lite"/>
    </source>
</evidence>
<dbReference type="PANTHER" id="PTHR47843:SF5">
    <property type="entry name" value="BTB_POZ DOMAIN PROTEIN"/>
    <property type="match status" value="1"/>
</dbReference>
<dbReference type="EMBL" id="BAAFSV010000006">
    <property type="protein sequence ID" value="GAB1320967.1"/>
    <property type="molecule type" value="Genomic_DNA"/>
</dbReference>
<dbReference type="Proteomes" id="UP001628179">
    <property type="component" value="Unassembled WGS sequence"/>
</dbReference>
<reference evidence="2 3" key="1">
    <citation type="submission" date="2024-09" db="EMBL/GenBank/DDBJ databases">
        <title>Itraconazole resistance in Madurella fahalii resulting from another homologue of gene encoding cytochrome P450 14-alpha sterol demethylase (CYP51).</title>
        <authorList>
            <person name="Yoshioka I."/>
            <person name="Fahal A.H."/>
            <person name="Kaneko S."/>
            <person name="Yaguchi T."/>
        </authorList>
    </citation>
    <scope>NUCLEOTIDE SEQUENCE [LARGE SCALE GENOMIC DNA]</scope>
    <source>
        <strain evidence="2 3">IFM 68171</strain>
    </source>
</reference>
<comment type="caution">
    <text evidence="2">The sequence shown here is derived from an EMBL/GenBank/DDBJ whole genome shotgun (WGS) entry which is preliminary data.</text>
</comment>
<sequence length="197" mass="21884">MVRRMVEYFYTGDYEDCSRSEQAPTEKKPENNGSSSEEDGLTPLRLHAKMFALADMYQVDHLQSLAVSKYGKELGWGAKIQDILDSIPDVYQLTPSSVRALRDRAVVALRAELGKPTRLRFERSGDQGDKTTADTLLEAYDEIAAESPEFLKDLLSSYIRAPLLGRCSHCAGEQPQPAEPLQIKCLTCGKGGARLLQ</sequence>
<proteinExistence type="predicted"/>
<feature type="region of interest" description="Disordered" evidence="1">
    <location>
        <begin position="17"/>
        <end position="41"/>
    </location>
</feature>
<accession>A0ABQ0GTE9</accession>
<feature type="compositionally biased region" description="Basic and acidic residues" evidence="1">
    <location>
        <begin position="17"/>
        <end position="30"/>
    </location>
</feature>
<name>A0ABQ0GTE9_9PEZI</name>
<organism evidence="2 3">
    <name type="scientific">Madurella fahalii</name>
    <dbReference type="NCBI Taxonomy" id="1157608"/>
    <lineage>
        <taxon>Eukaryota</taxon>
        <taxon>Fungi</taxon>
        <taxon>Dikarya</taxon>
        <taxon>Ascomycota</taxon>
        <taxon>Pezizomycotina</taxon>
        <taxon>Sordariomycetes</taxon>
        <taxon>Sordariomycetidae</taxon>
        <taxon>Sordariales</taxon>
        <taxon>Sordariales incertae sedis</taxon>
        <taxon>Madurella</taxon>
    </lineage>
</organism>
<keyword evidence="3" id="KW-1185">Reference proteome</keyword>
<dbReference type="RefSeq" id="XP_070922697.1">
    <property type="nucleotide sequence ID" value="XM_071066596.1"/>
</dbReference>